<gene>
    <name evidence="1" type="ORF">TTHERM_000606958</name>
</gene>
<name>W7XDY9_TETTS</name>
<dbReference type="EMBL" id="GG662800">
    <property type="protein sequence ID" value="EWS75817.1"/>
    <property type="molecule type" value="Genomic_DNA"/>
</dbReference>
<dbReference type="RefSeq" id="XP_012651631.1">
    <property type="nucleotide sequence ID" value="XM_012796177.1"/>
</dbReference>
<keyword evidence="1" id="KW-0812">Transmembrane</keyword>
<dbReference type="KEGG" id="tet:TTHERM_000606958"/>
<sequence length="142" mass="17415">MKQRQINRFSQKQKCVVNKLKVEILNCYLARERIFILNCYFQLIILRGITYITAYHKFYFSTYNFKYIKCMYTLAYQTRKINDTINQLIIQYLSYGKRKYNIMSLNKIQAQINKQMQQDGFKKSKIKQKKIINFLINRQKKY</sequence>
<protein>
    <submittedName>
        <fullName evidence="1">Transmembrane protein, putative</fullName>
    </submittedName>
</protein>
<organism evidence="1 2">
    <name type="scientific">Tetrahymena thermophila (strain SB210)</name>
    <dbReference type="NCBI Taxonomy" id="312017"/>
    <lineage>
        <taxon>Eukaryota</taxon>
        <taxon>Sar</taxon>
        <taxon>Alveolata</taxon>
        <taxon>Ciliophora</taxon>
        <taxon>Intramacronucleata</taxon>
        <taxon>Oligohymenophorea</taxon>
        <taxon>Hymenostomatida</taxon>
        <taxon>Tetrahymenina</taxon>
        <taxon>Tetrahymenidae</taxon>
        <taxon>Tetrahymena</taxon>
    </lineage>
</organism>
<accession>W7XDY9</accession>
<reference evidence="2" key="1">
    <citation type="journal article" date="2006" name="PLoS Biol.">
        <title>Macronuclear genome sequence of the ciliate Tetrahymena thermophila, a model eukaryote.</title>
        <authorList>
            <person name="Eisen J.A."/>
            <person name="Coyne R.S."/>
            <person name="Wu M."/>
            <person name="Wu D."/>
            <person name="Thiagarajan M."/>
            <person name="Wortman J.R."/>
            <person name="Badger J.H."/>
            <person name="Ren Q."/>
            <person name="Amedeo P."/>
            <person name="Jones K.M."/>
            <person name="Tallon L.J."/>
            <person name="Delcher A.L."/>
            <person name="Salzberg S.L."/>
            <person name="Silva J.C."/>
            <person name="Haas B.J."/>
            <person name="Majoros W.H."/>
            <person name="Farzad M."/>
            <person name="Carlton J.M."/>
            <person name="Smith R.K. Jr."/>
            <person name="Garg J."/>
            <person name="Pearlman R.E."/>
            <person name="Karrer K.M."/>
            <person name="Sun L."/>
            <person name="Manning G."/>
            <person name="Elde N.C."/>
            <person name="Turkewitz A.P."/>
            <person name="Asai D.J."/>
            <person name="Wilkes D.E."/>
            <person name="Wang Y."/>
            <person name="Cai H."/>
            <person name="Collins K."/>
            <person name="Stewart B.A."/>
            <person name="Lee S.R."/>
            <person name="Wilamowska K."/>
            <person name="Weinberg Z."/>
            <person name="Ruzzo W.L."/>
            <person name="Wloga D."/>
            <person name="Gaertig J."/>
            <person name="Frankel J."/>
            <person name="Tsao C.-C."/>
            <person name="Gorovsky M.A."/>
            <person name="Keeling P.J."/>
            <person name="Waller R.F."/>
            <person name="Patron N.J."/>
            <person name="Cherry J.M."/>
            <person name="Stover N.A."/>
            <person name="Krieger C.J."/>
            <person name="del Toro C."/>
            <person name="Ryder H.F."/>
            <person name="Williamson S.C."/>
            <person name="Barbeau R.A."/>
            <person name="Hamilton E.P."/>
            <person name="Orias E."/>
        </authorList>
    </citation>
    <scope>NUCLEOTIDE SEQUENCE [LARGE SCALE GENOMIC DNA]</scope>
    <source>
        <strain evidence="2">SB210</strain>
    </source>
</reference>
<dbReference type="GeneID" id="24439797"/>
<dbReference type="Proteomes" id="UP000009168">
    <property type="component" value="Unassembled WGS sequence"/>
</dbReference>
<proteinExistence type="predicted"/>
<keyword evidence="2" id="KW-1185">Reference proteome</keyword>
<dbReference type="AlphaFoldDB" id="W7XDY9"/>
<evidence type="ECO:0000313" key="2">
    <source>
        <dbReference type="Proteomes" id="UP000009168"/>
    </source>
</evidence>
<dbReference type="InParanoid" id="W7XDY9"/>
<keyword evidence="1" id="KW-0472">Membrane</keyword>
<evidence type="ECO:0000313" key="1">
    <source>
        <dbReference type="EMBL" id="EWS75817.1"/>
    </source>
</evidence>